<keyword evidence="3" id="KW-0934">Plastid</keyword>
<evidence type="ECO:0000259" key="6">
    <source>
        <dbReference type="Pfam" id="PF13460"/>
    </source>
</evidence>
<comment type="subcellular location">
    <subcellularLocation>
        <location evidence="1">Plastid</location>
        <location evidence="1">Chloroplast</location>
    </subcellularLocation>
</comment>
<dbReference type="CDD" id="cd05243">
    <property type="entry name" value="SDR_a5"/>
    <property type="match status" value="1"/>
</dbReference>
<evidence type="ECO:0000256" key="3">
    <source>
        <dbReference type="ARBA" id="ARBA00022640"/>
    </source>
</evidence>
<name>A0AAP0B0Q7_9ASPA</name>
<dbReference type="InterPro" id="IPR016040">
    <property type="entry name" value="NAD(P)-bd_dom"/>
</dbReference>
<dbReference type="Gene3D" id="3.40.50.720">
    <property type="entry name" value="NAD(P)-binding Rossmann-like Domain"/>
    <property type="match status" value="1"/>
</dbReference>
<dbReference type="InterPro" id="IPR036291">
    <property type="entry name" value="NAD(P)-bd_dom_sf"/>
</dbReference>
<evidence type="ECO:0000313" key="8">
    <source>
        <dbReference type="Proteomes" id="UP001418222"/>
    </source>
</evidence>
<comment type="caution">
    <text evidence="7">The sequence shown here is derived from an EMBL/GenBank/DDBJ whole genome shotgun (WGS) entry which is preliminary data.</text>
</comment>
<feature type="region of interest" description="Disordered" evidence="5">
    <location>
        <begin position="345"/>
        <end position="403"/>
    </location>
</feature>
<evidence type="ECO:0000256" key="5">
    <source>
        <dbReference type="SAM" id="MobiDB-lite"/>
    </source>
</evidence>
<evidence type="ECO:0000256" key="1">
    <source>
        <dbReference type="ARBA" id="ARBA00004229"/>
    </source>
</evidence>
<dbReference type="PANTHER" id="PTHR47285:SF1">
    <property type="entry name" value="PROTEIN TIC 62, CHLOROPLASTIC"/>
    <property type="match status" value="1"/>
</dbReference>
<dbReference type="PANTHER" id="PTHR47285">
    <property type="entry name" value="PROTEIN TIC 62, CHLOROPLASTIC"/>
    <property type="match status" value="1"/>
</dbReference>
<accession>A0AAP0B0Q7</accession>
<reference evidence="7 8" key="1">
    <citation type="journal article" date="2022" name="Nat. Plants">
        <title>Genomes of leafy and leafless Platanthera orchids illuminate the evolution of mycoheterotrophy.</title>
        <authorList>
            <person name="Li M.H."/>
            <person name="Liu K.W."/>
            <person name="Li Z."/>
            <person name="Lu H.C."/>
            <person name="Ye Q.L."/>
            <person name="Zhang D."/>
            <person name="Wang J.Y."/>
            <person name="Li Y.F."/>
            <person name="Zhong Z.M."/>
            <person name="Liu X."/>
            <person name="Yu X."/>
            <person name="Liu D.K."/>
            <person name="Tu X.D."/>
            <person name="Liu B."/>
            <person name="Hao Y."/>
            <person name="Liao X.Y."/>
            <person name="Jiang Y.T."/>
            <person name="Sun W.H."/>
            <person name="Chen J."/>
            <person name="Chen Y.Q."/>
            <person name="Ai Y."/>
            <person name="Zhai J.W."/>
            <person name="Wu S.S."/>
            <person name="Zhou Z."/>
            <person name="Hsiao Y.Y."/>
            <person name="Wu W.L."/>
            <person name="Chen Y.Y."/>
            <person name="Lin Y.F."/>
            <person name="Hsu J.L."/>
            <person name="Li C.Y."/>
            <person name="Wang Z.W."/>
            <person name="Zhao X."/>
            <person name="Zhong W.Y."/>
            <person name="Ma X.K."/>
            <person name="Ma L."/>
            <person name="Huang J."/>
            <person name="Chen G.Z."/>
            <person name="Huang M.Z."/>
            <person name="Huang L."/>
            <person name="Peng D.H."/>
            <person name="Luo Y.B."/>
            <person name="Zou S.Q."/>
            <person name="Chen S.P."/>
            <person name="Lan S."/>
            <person name="Tsai W.C."/>
            <person name="Van de Peer Y."/>
            <person name="Liu Z.J."/>
        </authorList>
    </citation>
    <scope>NUCLEOTIDE SEQUENCE [LARGE SCALE GENOMIC DNA]</scope>
    <source>
        <strain evidence="7">Lor287</strain>
    </source>
</reference>
<dbReference type="InterPro" id="IPR044719">
    <property type="entry name" value="TIC62"/>
</dbReference>
<dbReference type="GO" id="GO:0009507">
    <property type="term" value="C:chloroplast"/>
    <property type="evidence" value="ECO:0007669"/>
    <property type="project" value="UniProtKB-SubCell"/>
</dbReference>
<dbReference type="FunFam" id="3.40.50.720:FF:000499">
    <property type="entry name" value="Protein TIC 62, chloroplastic"/>
    <property type="match status" value="1"/>
</dbReference>
<evidence type="ECO:0000256" key="4">
    <source>
        <dbReference type="ARBA" id="ARBA00022946"/>
    </source>
</evidence>
<sequence>MNSLCVLSPHSPAVHSPPAYSAWKRTPPMENPVFYSGGHTLRFPEGCQGFPLYQAMVSSFDFRPPLSGAAPAGIFSPLKALTATSKEGQTEDKNTVFVAGATGRVGSRAVRELLKLGFRVRAAVRSTQSAEALVDSVKRMRLDGVAENPEIQPIQNLEIVTCDLENQGSIGPAIGVSSVVLCSIGASEKEFLDVTGPYRIDYRATKNLIDAATAAKVKHFILVTSLGTHKIGFPASLLNLFWGVLIWKRKAEEHLIASGIPYTIVRPGGMERPTDSFKETHNLVLANEDTYSGGLVSNLQVAELIAVIVRNTKLSVYKVIEVIAETTAPHKPIKELLSKIRAQKEIPDENGAGSKPSIQSEPTLFGDETFSRKKTPKTRPLSPYSMYDDFKPPASPTPTPSVTRFSSMATGRIKAEQKLESIISPVPGHEKTETETAQTSSNHLTVISLYSLDYLMIII</sequence>
<dbReference type="AlphaFoldDB" id="A0AAP0B0Q7"/>
<keyword evidence="2" id="KW-0150">Chloroplast</keyword>
<organism evidence="7 8">
    <name type="scientific">Platanthera zijinensis</name>
    <dbReference type="NCBI Taxonomy" id="2320716"/>
    <lineage>
        <taxon>Eukaryota</taxon>
        <taxon>Viridiplantae</taxon>
        <taxon>Streptophyta</taxon>
        <taxon>Embryophyta</taxon>
        <taxon>Tracheophyta</taxon>
        <taxon>Spermatophyta</taxon>
        <taxon>Magnoliopsida</taxon>
        <taxon>Liliopsida</taxon>
        <taxon>Asparagales</taxon>
        <taxon>Orchidaceae</taxon>
        <taxon>Orchidoideae</taxon>
        <taxon>Orchideae</taxon>
        <taxon>Orchidinae</taxon>
        <taxon>Platanthera</taxon>
    </lineage>
</organism>
<keyword evidence="8" id="KW-1185">Reference proteome</keyword>
<protein>
    <recommendedName>
        <fullName evidence="6">NAD(P)-binding domain-containing protein</fullName>
    </recommendedName>
</protein>
<gene>
    <name evidence="7" type="ORF">KSP39_PZI020177</name>
</gene>
<evidence type="ECO:0000256" key="2">
    <source>
        <dbReference type="ARBA" id="ARBA00022528"/>
    </source>
</evidence>
<dbReference type="Pfam" id="PF13460">
    <property type="entry name" value="NAD_binding_10"/>
    <property type="match status" value="1"/>
</dbReference>
<evidence type="ECO:0000313" key="7">
    <source>
        <dbReference type="EMBL" id="KAK8921845.1"/>
    </source>
</evidence>
<proteinExistence type="predicted"/>
<feature type="domain" description="NAD(P)-binding" evidence="6">
    <location>
        <begin position="100"/>
        <end position="311"/>
    </location>
</feature>
<dbReference type="EMBL" id="JBBWWQ010000018">
    <property type="protein sequence ID" value="KAK8921845.1"/>
    <property type="molecule type" value="Genomic_DNA"/>
</dbReference>
<keyword evidence="4" id="KW-0809">Transit peptide</keyword>
<dbReference type="SUPFAM" id="SSF51735">
    <property type="entry name" value="NAD(P)-binding Rossmann-fold domains"/>
    <property type="match status" value="1"/>
</dbReference>
<dbReference type="Proteomes" id="UP001418222">
    <property type="component" value="Unassembled WGS sequence"/>
</dbReference>